<sequence length="62" mass="7346">MPKARIVRAHDAVTELETLKEEKIFLQNRECEQEGESIVKQWIEQIDEDIKRNSMKTEEKSS</sequence>
<organism evidence="1 2">
    <name type="scientific">Christensenella hongkongensis</name>
    <dbReference type="NCBI Taxonomy" id="270498"/>
    <lineage>
        <taxon>Bacteria</taxon>
        <taxon>Bacillati</taxon>
        <taxon>Bacillota</taxon>
        <taxon>Clostridia</taxon>
        <taxon>Christensenellales</taxon>
        <taxon>Christensenellaceae</taxon>
        <taxon>Christensenella</taxon>
    </lineage>
</organism>
<dbReference type="AlphaFoldDB" id="A0A0M2NFA2"/>
<evidence type="ECO:0000313" key="2">
    <source>
        <dbReference type="Proteomes" id="UP000034076"/>
    </source>
</evidence>
<proteinExistence type="predicted"/>
<reference evidence="1 2" key="1">
    <citation type="submission" date="2015-04" db="EMBL/GenBank/DDBJ databases">
        <title>Draft genome sequence of bacteremic isolate Catabacter hongkongensis type strain HKU16T.</title>
        <authorList>
            <person name="Lau S.K."/>
            <person name="Teng J.L."/>
            <person name="Huang Y."/>
            <person name="Curreem S.O."/>
            <person name="Tsui S.K."/>
            <person name="Woo P.C."/>
        </authorList>
    </citation>
    <scope>NUCLEOTIDE SEQUENCE [LARGE SCALE GENOMIC DNA]</scope>
    <source>
        <strain evidence="1 2">HKU16</strain>
    </source>
</reference>
<dbReference type="Proteomes" id="UP000034076">
    <property type="component" value="Unassembled WGS sequence"/>
</dbReference>
<dbReference type="EMBL" id="LAYJ01000088">
    <property type="protein sequence ID" value="KKI51209.1"/>
    <property type="molecule type" value="Genomic_DNA"/>
</dbReference>
<name>A0A0M2NFA2_9FIRM</name>
<dbReference type="RefSeq" id="WP_046443442.1">
    <property type="nucleotide sequence ID" value="NZ_LAYJ01000088.1"/>
</dbReference>
<dbReference type="STRING" id="270498.CHK_1596"/>
<evidence type="ECO:0000313" key="1">
    <source>
        <dbReference type="EMBL" id="KKI51209.1"/>
    </source>
</evidence>
<comment type="caution">
    <text evidence="1">The sequence shown here is derived from an EMBL/GenBank/DDBJ whole genome shotgun (WGS) entry which is preliminary data.</text>
</comment>
<accession>A0A0M2NFA2</accession>
<protein>
    <submittedName>
        <fullName evidence="1">Uncharacterized protein</fullName>
    </submittedName>
</protein>
<gene>
    <name evidence="1" type="ORF">CHK_1596</name>
</gene>
<keyword evidence="2" id="KW-1185">Reference proteome</keyword>